<feature type="binding site" evidence="5">
    <location>
        <begin position="85"/>
        <end position="88"/>
    </location>
    <ligand>
        <name>FAD</name>
        <dbReference type="ChEBI" id="CHEBI:57692"/>
    </ligand>
</feature>
<dbReference type="SUPFAM" id="SSF51905">
    <property type="entry name" value="FAD/NAD(P)-binding domain"/>
    <property type="match status" value="1"/>
</dbReference>
<comment type="cofactor">
    <cofactor evidence="1 5">
        <name>FAD</name>
        <dbReference type="ChEBI" id="CHEBI:57692"/>
    </cofactor>
</comment>
<sequence>MIVGAGSAGSVLAARLTEDPSVRVLLLEAGGGADKFLVRMPLGMMKAMLKPELTWRMMTEPEPHLNGRRLFLPRGRLLGGSSSINGMVYMRGHSRDYDRWAQKGCLGWSHADVLPYFRRMERSWRADNPDYGHDGPLPVTKNNTQFLLHDELMQSVANAGFPVTGDIHAGAQEGASLVELTIDEKGRRASTYEAYLKPAMQRPNLAVVTNALTRKVMLEGKRVTGVEYEVDGDVRTAMAGREVILCGGAFNSPQLLLLSGIGPAEHIAASGIRVEHDLPGVGRNLSEHPRVPLEFAAKGKVTFVNQLRFDRAMRAVAQWYLLGSGPFARQLNSANPMLRTDDRLDQPDIQLFSNPVKLSAHLWFPGLVKSPPHAFSADVILLHPQARGHVKLKSADPHDLPAIQLNLFNNEADFATARAGLRMARKIYGTQPMADLISGENIPGADVQGDEALDEHIRATAATTQHPVGTCAMGTGPNAVVDPQLRVRGMEGLRVVDASIMPDVPGGNTNGPTIMVAEKASDIIRGRSLPASEPASEEESA</sequence>
<dbReference type="PIRSF" id="PIRSF000137">
    <property type="entry name" value="Alcohol_oxidase"/>
    <property type="match status" value="1"/>
</dbReference>
<dbReference type="GO" id="GO:0016020">
    <property type="term" value="C:membrane"/>
    <property type="evidence" value="ECO:0007669"/>
    <property type="project" value="TreeGrafter"/>
</dbReference>
<dbReference type="PROSITE" id="PS00623">
    <property type="entry name" value="GMC_OXRED_1"/>
    <property type="match status" value="1"/>
</dbReference>
<protein>
    <submittedName>
        <fullName evidence="7">Oxygen-dependent choline dehydrogenase</fullName>
        <ecNumber evidence="7">1.1.99.1</ecNumber>
    </submittedName>
</protein>
<evidence type="ECO:0000256" key="3">
    <source>
        <dbReference type="ARBA" id="ARBA00022630"/>
    </source>
</evidence>
<dbReference type="SUPFAM" id="SSF54373">
    <property type="entry name" value="FAD-linked reductases, C-terminal domain"/>
    <property type="match status" value="1"/>
</dbReference>
<dbReference type="InterPro" id="IPR012132">
    <property type="entry name" value="GMC_OxRdtase"/>
</dbReference>
<dbReference type="Pfam" id="PF05199">
    <property type="entry name" value="GMC_oxred_C"/>
    <property type="match status" value="1"/>
</dbReference>
<keyword evidence="7" id="KW-0560">Oxidoreductase</keyword>
<dbReference type="KEGG" id="aay:WYH_02653"/>
<dbReference type="PANTHER" id="PTHR11552">
    <property type="entry name" value="GLUCOSE-METHANOL-CHOLINE GMC OXIDOREDUCTASE"/>
    <property type="match status" value="1"/>
</dbReference>
<gene>
    <name evidence="7" type="primary">betA_3</name>
    <name evidence="7" type="ORF">WYH_02653</name>
</gene>
<dbReference type="PROSITE" id="PS00624">
    <property type="entry name" value="GMC_OXRED_2"/>
    <property type="match status" value="1"/>
</dbReference>
<dbReference type="PANTHER" id="PTHR11552:SF147">
    <property type="entry name" value="CHOLINE DEHYDROGENASE, MITOCHONDRIAL"/>
    <property type="match status" value="1"/>
</dbReference>
<evidence type="ECO:0000256" key="5">
    <source>
        <dbReference type="PIRSR" id="PIRSR000137-2"/>
    </source>
</evidence>
<dbReference type="InterPro" id="IPR007867">
    <property type="entry name" value="GMC_OxRtase_C"/>
</dbReference>
<evidence type="ECO:0000256" key="1">
    <source>
        <dbReference type="ARBA" id="ARBA00001974"/>
    </source>
</evidence>
<dbReference type="Gene3D" id="3.50.50.60">
    <property type="entry name" value="FAD/NAD(P)-binding domain"/>
    <property type="match status" value="1"/>
</dbReference>
<reference evidence="7" key="1">
    <citation type="submission" date="2015-05" db="EMBL/GenBank/DDBJ databases">
        <title>The complete genome of Altererythrobacter atlanticus strain 26DY36.</title>
        <authorList>
            <person name="Wu Y.-H."/>
            <person name="Cheng H."/>
            <person name="Wu X.-W."/>
        </authorList>
    </citation>
    <scope>NUCLEOTIDE SEQUENCE [LARGE SCALE GENOMIC DNA]</scope>
    <source>
        <strain evidence="7">26DY36</strain>
    </source>
</reference>
<comment type="similarity">
    <text evidence="2 6">Belongs to the GMC oxidoreductase family.</text>
</comment>
<keyword evidence="4 5" id="KW-0274">FAD</keyword>
<accession>A0A0F7KTE9</accession>
<evidence type="ECO:0000256" key="6">
    <source>
        <dbReference type="RuleBase" id="RU003968"/>
    </source>
</evidence>
<dbReference type="GO" id="GO:0008812">
    <property type="term" value="F:choline dehydrogenase activity"/>
    <property type="evidence" value="ECO:0007669"/>
    <property type="project" value="UniProtKB-EC"/>
</dbReference>
<dbReference type="EMBL" id="CP011452">
    <property type="protein sequence ID" value="AKH43683.1"/>
    <property type="molecule type" value="Genomic_DNA"/>
</dbReference>
<evidence type="ECO:0000313" key="7">
    <source>
        <dbReference type="EMBL" id="AKH43683.1"/>
    </source>
</evidence>
<dbReference type="GO" id="GO:0019285">
    <property type="term" value="P:glycine betaine biosynthetic process from choline"/>
    <property type="evidence" value="ECO:0007669"/>
    <property type="project" value="TreeGrafter"/>
</dbReference>
<dbReference type="InterPro" id="IPR036188">
    <property type="entry name" value="FAD/NAD-bd_sf"/>
</dbReference>
<dbReference type="Pfam" id="PF00732">
    <property type="entry name" value="GMC_oxred_N"/>
    <property type="match status" value="1"/>
</dbReference>
<name>A0A0F7KTE9_9SPHN</name>
<dbReference type="AlphaFoldDB" id="A0A0F7KTE9"/>
<evidence type="ECO:0000256" key="4">
    <source>
        <dbReference type="ARBA" id="ARBA00022827"/>
    </source>
</evidence>
<evidence type="ECO:0000256" key="2">
    <source>
        <dbReference type="ARBA" id="ARBA00010790"/>
    </source>
</evidence>
<dbReference type="RefSeq" id="WP_218917145.1">
    <property type="nucleotide sequence ID" value="NZ_CP011452.2"/>
</dbReference>
<keyword evidence="3 6" id="KW-0285">Flavoprotein</keyword>
<evidence type="ECO:0000313" key="8">
    <source>
        <dbReference type="Proteomes" id="UP000034392"/>
    </source>
</evidence>
<dbReference type="Gene3D" id="3.30.560.10">
    <property type="entry name" value="Glucose Oxidase, domain 3"/>
    <property type="match status" value="1"/>
</dbReference>
<dbReference type="PATRIC" id="fig|1267766.3.peg.2687"/>
<organism evidence="7 8">
    <name type="scientific">Croceibacterium atlanticum</name>
    <dbReference type="NCBI Taxonomy" id="1267766"/>
    <lineage>
        <taxon>Bacteria</taxon>
        <taxon>Pseudomonadati</taxon>
        <taxon>Pseudomonadota</taxon>
        <taxon>Alphaproteobacteria</taxon>
        <taxon>Sphingomonadales</taxon>
        <taxon>Erythrobacteraceae</taxon>
        <taxon>Croceibacterium</taxon>
    </lineage>
</organism>
<dbReference type="STRING" id="1267766.WYH_02653"/>
<keyword evidence="8" id="KW-1185">Reference proteome</keyword>
<dbReference type="Proteomes" id="UP000034392">
    <property type="component" value="Chromosome"/>
</dbReference>
<proteinExistence type="inferred from homology"/>
<dbReference type="GO" id="GO:0050660">
    <property type="term" value="F:flavin adenine dinucleotide binding"/>
    <property type="evidence" value="ECO:0007669"/>
    <property type="project" value="InterPro"/>
</dbReference>
<dbReference type="InterPro" id="IPR000172">
    <property type="entry name" value="GMC_OxRdtase_N"/>
</dbReference>
<dbReference type="EC" id="1.1.99.1" evidence="7"/>